<evidence type="ECO:0000256" key="2">
    <source>
        <dbReference type="ARBA" id="ARBA00023163"/>
    </source>
</evidence>
<keyword evidence="2" id="KW-0804">Transcription</keyword>
<dbReference type="Proteomes" id="UP001276659">
    <property type="component" value="Unassembled WGS sequence"/>
</dbReference>
<comment type="subcellular location">
    <subcellularLocation>
        <location evidence="1">Nucleus</location>
    </subcellularLocation>
</comment>
<dbReference type="EMBL" id="JASNWA010000011">
    <property type="protein sequence ID" value="KAK3167429.1"/>
    <property type="molecule type" value="Genomic_DNA"/>
</dbReference>
<feature type="region of interest" description="Disordered" evidence="4">
    <location>
        <begin position="494"/>
        <end position="521"/>
    </location>
</feature>
<dbReference type="PANTHER" id="PTHR15052">
    <property type="entry name" value="RNA POLYMERASE III TRANSCRIPTION INITIATION FACTOR COMPLEX SUBUNIT"/>
    <property type="match status" value="1"/>
</dbReference>
<dbReference type="PANTHER" id="PTHR15052:SF2">
    <property type="entry name" value="GENERAL TRANSCRIPTION FACTOR 3C POLYPEPTIDE 2"/>
    <property type="match status" value="1"/>
</dbReference>
<organism evidence="5 6">
    <name type="scientific">Lepraria neglecta</name>
    <dbReference type="NCBI Taxonomy" id="209136"/>
    <lineage>
        <taxon>Eukaryota</taxon>
        <taxon>Fungi</taxon>
        <taxon>Dikarya</taxon>
        <taxon>Ascomycota</taxon>
        <taxon>Pezizomycotina</taxon>
        <taxon>Lecanoromycetes</taxon>
        <taxon>OSLEUM clade</taxon>
        <taxon>Lecanoromycetidae</taxon>
        <taxon>Lecanorales</taxon>
        <taxon>Lecanorineae</taxon>
        <taxon>Stereocaulaceae</taxon>
        <taxon>Lepraria</taxon>
    </lineage>
</organism>
<dbReference type="GO" id="GO:0000127">
    <property type="term" value="C:transcription factor TFIIIC complex"/>
    <property type="evidence" value="ECO:0007669"/>
    <property type="project" value="TreeGrafter"/>
</dbReference>
<proteinExistence type="predicted"/>
<evidence type="ECO:0000313" key="5">
    <source>
        <dbReference type="EMBL" id="KAK3167429.1"/>
    </source>
</evidence>
<gene>
    <name evidence="5" type="ORF">OEA41_010556</name>
</gene>
<reference evidence="5" key="1">
    <citation type="submission" date="2022-11" db="EMBL/GenBank/DDBJ databases">
        <title>Chromosomal genome sequence assembly and mating type (MAT) locus characterization of the leprose asexual lichenized fungus Lepraria neglecta (Nyl.) Erichsen.</title>
        <authorList>
            <person name="Allen J.L."/>
            <person name="Pfeffer B."/>
        </authorList>
    </citation>
    <scope>NUCLEOTIDE SEQUENCE</scope>
    <source>
        <strain evidence="5">Allen 5258</strain>
    </source>
</reference>
<sequence>MTDATTTRRSGRERIPNKKYTNDAFEGLNILSSDSEEEELAVLEQLQNAEEDEDFPEDQAVVEPEGEDSLAEEDLSDGSGIKTPVEEYEDAHSYASTNGEEPLSPKAASRKGHRAQRDPNVHSRGMPENPFSSEGRYTRINFFTGQGVEDISHVVKSRDQWVMDPTLPRRSKLCHSFSHTEEKRQMEATVGWDWYYDQGGREFFANKQTFQLLNVDEAVNYVPEPTSKRHSFLMGPYGTQRIFTLAPSQSVGLDPPLPEAGRVMARQFSEPAMRRDKQRHGWMLNAGTRVRCLDWAPNHDGGTQYLALAIAPPKDSARKGLSKEAPSFTPLPSTPAAIQIWAFATTSAPETQSSLDSERAPELRTVIVSDWGNVSQLKWCPVPRTPRNEDVHGYTSTSIGLLAGIWGDGYARVYPLYDILPIQIQVAGLMGMQVLDVQLDNNQNFQTRRYDSAAFAARPEGTLSTCLTWFSATALAVGHANGVVAIYDIYPQPDPEQQRPSDLPPPGTADSSSSTNPTPKPWFTHPLHPTYILSLISAYPTHPTLLISSSSSGHVRLTSLLAPTTDYVLSPRNRTPPTSLAYDDGLLSIVGTEENSETIRVWGLRCFYATIAVGKLNGAPGPGLGVVDVGRCHASVAVGGADGGVVVTNPMRKVLGRREAGYQQVIFKHEWVRRPPQPGDRDAAEERVQKRLGMSRITEGYKGEKVDVDVHKKCDNGKWKGGVTNTTIHEEETAATAVAWNPNLTCGGWLAVGWGSGLLRVQDVAI</sequence>
<keyword evidence="6" id="KW-1185">Reference proteome</keyword>
<comment type="caution">
    <text evidence="5">The sequence shown here is derived from an EMBL/GenBank/DDBJ whole genome shotgun (WGS) entry which is preliminary data.</text>
</comment>
<dbReference type="InterPro" id="IPR036322">
    <property type="entry name" value="WD40_repeat_dom_sf"/>
</dbReference>
<dbReference type="GO" id="GO:0005634">
    <property type="term" value="C:nucleus"/>
    <property type="evidence" value="ECO:0007669"/>
    <property type="project" value="UniProtKB-SubCell"/>
</dbReference>
<dbReference type="Gene3D" id="2.130.10.10">
    <property type="entry name" value="YVTN repeat-like/Quinoprotein amine dehydrogenase"/>
    <property type="match status" value="1"/>
</dbReference>
<evidence type="ECO:0008006" key="7">
    <source>
        <dbReference type="Google" id="ProtNLM"/>
    </source>
</evidence>
<dbReference type="SUPFAM" id="SSF50978">
    <property type="entry name" value="WD40 repeat-like"/>
    <property type="match status" value="1"/>
</dbReference>
<evidence type="ECO:0000256" key="1">
    <source>
        <dbReference type="ARBA" id="ARBA00004123"/>
    </source>
</evidence>
<dbReference type="GO" id="GO:0006383">
    <property type="term" value="P:transcription by RNA polymerase III"/>
    <property type="evidence" value="ECO:0007669"/>
    <property type="project" value="TreeGrafter"/>
</dbReference>
<protein>
    <recommendedName>
        <fullName evidence="7">Transcription factor TFIIIC complex subunit Tfc6</fullName>
    </recommendedName>
</protein>
<keyword evidence="3" id="KW-0539">Nucleus</keyword>
<evidence type="ECO:0000313" key="6">
    <source>
        <dbReference type="Proteomes" id="UP001276659"/>
    </source>
</evidence>
<name>A0AAD9YWM0_9LECA</name>
<accession>A0AAD9YWM0</accession>
<feature type="region of interest" description="Disordered" evidence="4">
    <location>
        <begin position="1"/>
        <end position="20"/>
    </location>
</feature>
<evidence type="ECO:0000256" key="3">
    <source>
        <dbReference type="ARBA" id="ARBA00023242"/>
    </source>
</evidence>
<feature type="region of interest" description="Disordered" evidence="4">
    <location>
        <begin position="35"/>
        <end position="134"/>
    </location>
</feature>
<feature type="compositionally biased region" description="Acidic residues" evidence="4">
    <location>
        <begin position="64"/>
        <end position="76"/>
    </location>
</feature>
<dbReference type="AlphaFoldDB" id="A0AAD9YWM0"/>
<dbReference type="InterPro" id="IPR015943">
    <property type="entry name" value="WD40/YVTN_repeat-like_dom_sf"/>
</dbReference>
<evidence type="ECO:0000256" key="4">
    <source>
        <dbReference type="SAM" id="MobiDB-lite"/>
    </source>
</evidence>
<dbReference type="InterPro" id="IPR052416">
    <property type="entry name" value="GTF3C_component"/>
</dbReference>